<dbReference type="NCBIfam" id="TIGR01552">
    <property type="entry name" value="phd_fam"/>
    <property type="match status" value="1"/>
</dbReference>
<evidence type="ECO:0000313" key="4">
    <source>
        <dbReference type="Proteomes" id="UP000294562"/>
    </source>
</evidence>
<dbReference type="RefSeq" id="WP_133343723.1">
    <property type="nucleotide sequence ID" value="NZ_SMZO01000041.1"/>
</dbReference>
<gene>
    <name evidence="3" type="ORF">E2L05_15120</name>
</gene>
<dbReference type="InterPro" id="IPR006442">
    <property type="entry name" value="Antitoxin_Phd/YefM"/>
</dbReference>
<comment type="similarity">
    <text evidence="1 2">Belongs to the phD/YefM antitoxin family.</text>
</comment>
<proteinExistence type="inferred from homology"/>
<dbReference type="AlphaFoldDB" id="A0A4R6AMS6"/>
<dbReference type="Gene3D" id="3.40.1620.10">
    <property type="entry name" value="YefM-like domain"/>
    <property type="match status" value="1"/>
</dbReference>
<comment type="function">
    <text evidence="2">Antitoxin component of a type II toxin-antitoxin (TA) system.</text>
</comment>
<reference evidence="3 4" key="1">
    <citation type="submission" date="2019-03" db="EMBL/GenBank/DDBJ databases">
        <title>Rhodobacteraceae bacterium SM1902, a new member of the family Rhodobacteraceae isolated from Yantai.</title>
        <authorList>
            <person name="Sun Y."/>
        </authorList>
    </citation>
    <scope>NUCLEOTIDE SEQUENCE [LARGE SCALE GENOMIC DNA]</scope>
    <source>
        <strain evidence="3 4">SM1902</strain>
    </source>
</reference>
<dbReference type="SUPFAM" id="SSF143120">
    <property type="entry name" value="YefM-like"/>
    <property type="match status" value="1"/>
</dbReference>
<dbReference type="InterPro" id="IPR036165">
    <property type="entry name" value="YefM-like_sf"/>
</dbReference>
<dbReference type="EMBL" id="SMZO01000041">
    <property type="protein sequence ID" value="TDL85641.1"/>
    <property type="molecule type" value="Genomic_DNA"/>
</dbReference>
<dbReference type="Pfam" id="PF02604">
    <property type="entry name" value="PhdYeFM_antitox"/>
    <property type="match status" value="1"/>
</dbReference>
<evidence type="ECO:0000256" key="2">
    <source>
        <dbReference type="RuleBase" id="RU362080"/>
    </source>
</evidence>
<dbReference type="Proteomes" id="UP000294562">
    <property type="component" value="Unassembled WGS sequence"/>
</dbReference>
<protein>
    <recommendedName>
        <fullName evidence="2">Antitoxin</fullName>
    </recommendedName>
</protein>
<evidence type="ECO:0000313" key="3">
    <source>
        <dbReference type="EMBL" id="TDL85641.1"/>
    </source>
</evidence>
<accession>A0A4R6AMS6</accession>
<dbReference type="OrthoDB" id="9800503at2"/>
<sequence length="77" mass="8114">MQFTVHTAKSQLSKLIDEALAGEEVVIAKGSKPVVRLVPIVAGKFAFGTMSQDLTGPTPDFAEPLDADELDAWEGGA</sequence>
<keyword evidence="4" id="KW-1185">Reference proteome</keyword>
<evidence type="ECO:0000256" key="1">
    <source>
        <dbReference type="ARBA" id="ARBA00009981"/>
    </source>
</evidence>
<name>A0A4R6AMS6_9RHOB</name>
<organism evidence="3 4">
    <name type="scientific">Meridianimarinicoccus aquatilis</name>
    <dbReference type="NCBI Taxonomy" id="2552766"/>
    <lineage>
        <taxon>Bacteria</taxon>
        <taxon>Pseudomonadati</taxon>
        <taxon>Pseudomonadota</taxon>
        <taxon>Alphaproteobacteria</taxon>
        <taxon>Rhodobacterales</taxon>
        <taxon>Paracoccaceae</taxon>
        <taxon>Meridianimarinicoccus</taxon>
    </lineage>
</organism>
<comment type="caution">
    <text evidence="3">The sequence shown here is derived from an EMBL/GenBank/DDBJ whole genome shotgun (WGS) entry which is preliminary data.</text>
</comment>